<evidence type="ECO:0000313" key="2">
    <source>
        <dbReference type="EMBL" id="SMD34764.1"/>
    </source>
</evidence>
<name>A0A1W2GE20_REIFA</name>
<dbReference type="Gene3D" id="3.30.420.10">
    <property type="entry name" value="Ribonuclease H-like superfamily/Ribonuclease H"/>
    <property type="match status" value="1"/>
</dbReference>
<dbReference type="Proteomes" id="UP000192472">
    <property type="component" value="Unassembled WGS sequence"/>
</dbReference>
<proteinExistence type="predicted"/>
<dbReference type="CDD" id="cd05782">
    <property type="entry name" value="DNA_polB_like1_exo"/>
    <property type="match status" value="1"/>
</dbReference>
<sequence length="239" mass="27882">MNNLKNLVFLDIETVSGSPNFESLEPAMQELWEKKSTFLRRDEETPLDKLYFDKAAIYSEFGKIICISVGILYHDKADLLNIRIKAIRANNEKELLEEFVALLHDKMDENKIQLCGHNAKEFDFPYICRRMLINGIPLPPYLQLSGKKPWEIKHLDTMEMWKFGDYKNFTSLALLTEVFNIPSPKDDINGSDVNRVYYHEEGLERIAEYCNRDVLATAQVYLKIQGLEIIQEDHVQFVE</sequence>
<dbReference type="AlphaFoldDB" id="A0A1W2GE20"/>
<dbReference type="InterPro" id="IPR012337">
    <property type="entry name" value="RNaseH-like_sf"/>
</dbReference>
<dbReference type="InterPro" id="IPR019288">
    <property type="entry name" value="3'-5'_exonuclease_PolB-like"/>
</dbReference>
<reference evidence="2 3" key="1">
    <citation type="submission" date="2017-04" db="EMBL/GenBank/DDBJ databases">
        <authorList>
            <person name="Afonso C.L."/>
            <person name="Miller P.J."/>
            <person name="Scott M.A."/>
            <person name="Spackman E."/>
            <person name="Goraichik I."/>
            <person name="Dimitrov K.M."/>
            <person name="Suarez D.L."/>
            <person name="Swayne D.E."/>
        </authorList>
    </citation>
    <scope>NUCLEOTIDE SEQUENCE [LARGE SCALE GENOMIC DNA]</scope>
    <source>
        <strain evidence="2 3">DSM 26133</strain>
    </source>
</reference>
<evidence type="ECO:0000259" key="1">
    <source>
        <dbReference type="Pfam" id="PF10108"/>
    </source>
</evidence>
<dbReference type="Pfam" id="PF10108">
    <property type="entry name" value="DNA_pol_B_exo2"/>
    <property type="match status" value="1"/>
</dbReference>
<gene>
    <name evidence="2" type="ORF">SAMN04488029_2172</name>
</gene>
<dbReference type="SUPFAM" id="SSF53098">
    <property type="entry name" value="Ribonuclease H-like"/>
    <property type="match status" value="1"/>
</dbReference>
<dbReference type="STRING" id="692418.SAMN04488029_2172"/>
<feature type="domain" description="Predicted 3'-5' exonuclease PolB-like" evidence="1">
    <location>
        <begin position="61"/>
        <end position="227"/>
    </location>
</feature>
<keyword evidence="3" id="KW-1185">Reference proteome</keyword>
<dbReference type="RefSeq" id="WP_084372838.1">
    <property type="nucleotide sequence ID" value="NZ_FWYF01000002.1"/>
</dbReference>
<dbReference type="OrthoDB" id="9773351at2"/>
<protein>
    <recommendedName>
        <fullName evidence="1">Predicted 3'-5' exonuclease PolB-like domain-containing protein</fullName>
    </recommendedName>
</protein>
<evidence type="ECO:0000313" key="3">
    <source>
        <dbReference type="Proteomes" id="UP000192472"/>
    </source>
</evidence>
<dbReference type="InterPro" id="IPR036397">
    <property type="entry name" value="RNaseH_sf"/>
</dbReference>
<dbReference type="GO" id="GO:0003676">
    <property type="term" value="F:nucleic acid binding"/>
    <property type="evidence" value="ECO:0007669"/>
    <property type="project" value="InterPro"/>
</dbReference>
<accession>A0A1W2GE20</accession>
<dbReference type="EMBL" id="FWYF01000002">
    <property type="protein sequence ID" value="SMD34764.1"/>
    <property type="molecule type" value="Genomic_DNA"/>
</dbReference>
<organism evidence="2 3">
    <name type="scientific">Reichenbachiella faecimaris</name>
    <dbReference type="NCBI Taxonomy" id="692418"/>
    <lineage>
        <taxon>Bacteria</taxon>
        <taxon>Pseudomonadati</taxon>
        <taxon>Bacteroidota</taxon>
        <taxon>Cytophagia</taxon>
        <taxon>Cytophagales</taxon>
        <taxon>Reichenbachiellaceae</taxon>
        <taxon>Reichenbachiella</taxon>
    </lineage>
</organism>